<dbReference type="STRING" id="1121955.SAMN02745146_0755"/>
<evidence type="ECO:0000313" key="2">
    <source>
        <dbReference type="EMBL" id="SHI39616.1"/>
    </source>
</evidence>
<evidence type="ECO:0000313" key="3">
    <source>
        <dbReference type="Proteomes" id="UP000184418"/>
    </source>
</evidence>
<proteinExistence type="predicted"/>
<dbReference type="Pfam" id="PF12680">
    <property type="entry name" value="SnoaL_2"/>
    <property type="match status" value="1"/>
</dbReference>
<name>A0A1M6AT15_9BACT</name>
<dbReference type="InterPro" id="IPR032710">
    <property type="entry name" value="NTF2-like_dom_sf"/>
</dbReference>
<dbReference type="AlphaFoldDB" id="A0A1M6AT15"/>
<dbReference type="OrthoDB" id="3475938at2"/>
<evidence type="ECO:0000259" key="1">
    <source>
        <dbReference type="Pfam" id="PF12680"/>
    </source>
</evidence>
<dbReference type="InterPro" id="IPR037401">
    <property type="entry name" value="SnoaL-like"/>
</dbReference>
<accession>A0A1M6AT15</accession>
<dbReference type="Gene3D" id="3.10.450.50">
    <property type="match status" value="1"/>
</dbReference>
<dbReference type="SUPFAM" id="SSF54427">
    <property type="entry name" value="NTF2-like"/>
    <property type="match status" value="1"/>
</dbReference>
<dbReference type="RefSeq" id="WP_073105423.1">
    <property type="nucleotide sequence ID" value="NZ_FQYN01000001.1"/>
</dbReference>
<keyword evidence="3" id="KW-1185">Reference proteome</keyword>
<dbReference type="EMBL" id="FQYN01000001">
    <property type="protein sequence ID" value="SHI39616.1"/>
    <property type="molecule type" value="Genomic_DNA"/>
</dbReference>
<gene>
    <name evidence="2" type="ORF">SAMN02745146_0755</name>
</gene>
<organism evidence="2 3">
    <name type="scientific">Hymenobacter daecheongensis DSM 21074</name>
    <dbReference type="NCBI Taxonomy" id="1121955"/>
    <lineage>
        <taxon>Bacteria</taxon>
        <taxon>Pseudomonadati</taxon>
        <taxon>Bacteroidota</taxon>
        <taxon>Cytophagia</taxon>
        <taxon>Cytophagales</taxon>
        <taxon>Hymenobacteraceae</taxon>
        <taxon>Hymenobacter</taxon>
    </lineage>
</organism>
<sequence>MNDHFAVINSYLALSAALEINPAAYATVFHPDIEQIEYPNLLTRTTQHRGFEDILSNIRAGREILHNPQFEQTKMHAGTDDCVVLETRWHATIMNDFGLLVRGGQVSAQFCMIFEFKDGLILRHRTYRCYDPIAE</sequence>
<feature type="domain" description="SnoaL-like" evidence="1">
    <location>
        <begin position="21"/>
        <end position="124"/>
    </location>
</feature>
<protein>
    <submittedName>
        <fullName evidence="2">SnoaL-like domain-containing protein</fullName>
    </submittedName>
</protein>
<dbReference type="Proteomes" id="UP000184418">
    <property type="component" value="Unassembled WGS sequence"/>
</dbReference>
<reference evidence="2 3" key="1">
    <citation type="submission" date="2016-11" db="EMBL/GenBank/DDBJ databases">
        <authorList>
            <person name="Jaros S."/>
            <person name="Januszkiewicz K."/>
            <person name="Wedrychowicz H."/>
        </authorList>
    </citation>
    <scope>NUCLEOTIDE SEQUENCE [LARGE SCALE GENOMIC DNA]</scope>
    <source>
        <strain evidence="2 3">DSM 21074</strain>
    </source>
</reference>